<dbReference type="GO" id="GO:0006144">
    <property type="term" value="P:purine nucleobase metabolic process"/>
    <property type="evidence" value="ECO:0007669"/>
    <property type="project" value="UniProtKB-KW"/>
</dbReference>
<keyword evidence="10" id="KW-0456">Lyase</keyword>
<evidence type="ECO:0000256" key="4">
    <source>
        <dbReference type="ARBA" id="ARBA00004754"/>
    </source>
</evidence>
<evidence type="ECO:0000256" key="5">
    <source>
        <dbReference type="ARBA" id="ARBA00005793"/>
    </source>
</evidence>
<dbReference type="GO" id="GO:0005777">
    <property type="term" value="C:peroxisome"/>
    <property type="evidence" value="ECO:0007669"/>
    <property type="project" value="UniProtKB-SubCell"/>
</dbReference>
<keyword evidence="9" id="KW-0576">Peroxisome</keyword>
<evidence type="ECO:0000256" key="12">
    <source>
        <dbReference type="ARBA" id="ARBA00032116"/>
    </source>
</evidence>
<gene>
    <name evidence="14" type="ORF">EEDITHA_LOCUS7857</name>
</gene>
<dbReference type="Proteomes" id="UP001153954">
    <property type="component" value="Unassembled WGS sequence"/>
</dbReference>
<protein>
    <recommendedName>
        <fullName evidence="6">2-oxo-4-hydroxy-4-carboxy-5-ureidoimidazoline decarboxylase</fullName>
        <ecNumber evidence="6">4.1.1.97</ecNumber>
    </recommendedName>
    <alternativeName>
        <fullName evidence="12">Parahox neighbor</fullName>
    </alternativeName>
    <alternativeName>
        <fullName evidence="11">Ureidoimidazoline (2-oxo-4-hydroxy-4-carboxy-5-) decarboxylase</fullName>
    </alternativeName>
</protein>
<proteinExistence type="inferred from homology"/>
<dbReference type="Gene3D" id="1.10.3330.10">
    <property type="entry name" value="Oxo-4-hydroxy-4-carboxy-5-ureidoimidazoline decarboxylase"/>
    <property type="match status" value="1"/>
</dbReference>
<dbReference type="InterPro" id="IPR036778">
    <property type="entry name" value="OHCU_decarboxylase_sf"/>
</dbReference>
<comment type="pathway">
    <text evidence="4">Purine metabolism; urate degradation; (S)-allantoin from urate: step 3/3.</text>
</comment>
<evidence type="ECO:0000256" key="7">
    <source>
        <dbReference type="ARBA" id="ARBA00022631"/>
    </source>
</evidence>
<evidence type="ECO:0000256" key="6">
    <source>
        <dbReference type="ARBA" id="ARBA00012257"/>
    </source>
</evidence>
<organism evidence="14 15">
    <name type="scientific">Euphydryas editha</name>
    <name type="common">Edith's checkerspot</name>
    <dbReference type="NCBI Taxonomy" id="104508"/>
    <lineage>
        <taxon>Eukaryota</taxon>
        <taxon>Metazoa</taxon>
        <taxon>Ecdysozoa</taxon>
        <taxon>Arthropoda</taxon>
        <taxon>Hexapoda</taxon>
        <taxon>Insecta</taxon>
        <taxon>Pterygota</taxon>
        <taxon>Neoptera</taxon>
        <taxon>Endopterygota</taxon>
        <taxon>Lepidoptera</taxon>
        <taxon>Glossata</taxon>
        <taxon>Ditrysia</taxon>
        <taxon>Papilionoidea</taxon>
        <taxon>Nymphalidae</taxon>
        <taxon>Nymphalinae</taxon>
        <taxon>Euphydryas</taxon>
    </lineage>
</organism>
<dbReference type="GO" id="GO:0051997">
    <property type="term" value="F:2-oxo-4-hydroxy-4-carboxy-5-ureidoimidazoline decarboxylase activity"/>
    <property type="evidence" value="ECO:0007669"/>
    <property type="project" value="UniProtKB-EC"/>
</dbReference>
<evidence type="ECO:0000256" key="10">
    <source>
        <dbReference type="ARBA" id="ARBA00023239"/>
    </source>
</evidence>
<reference evidence="14" key="1">
    <citation type="submission" date="2022-03" db="EMBL/GenBank/DDBJ databases">
        <authorList>
            <person name="Tunstrom K."/>
        </authorList>
    </citation>
    <scope>NUCLEOTIDE SEQUENCE</scope>
</reference>
<evidence type="ECO:0000259" key="13">
    <source>
        <dbReference type="Pfam" id="PF09349"/>
    </source>
</evidence>
<dbReference type="EMBL" id="CAKOGL010000011">
    <property type="protein sequence ID" value="CAH2092057.1"/>
    <property type="molecule type" value="Genomic_DNA"/>
</dbReference>
<dbReference type="FunFam" id="1.10.3330.10:FF:000001">
    <property type="entry name" value="2-oxo-4-hydroxy-4-carboxy-5-ureidoimidazoline decarboxylase"/>
    <property type="match status" value="1"/>
</dbReference>
<keyword evidence="7" id="KW-0659">Purine metabolism</keyword>
<comment type="subcellular location">
    <subcellularLocation>
        <location evidence="3">Peroxisome</location>
    </subcellularLocation>
</comment>
<evidence type="ECO:0000256" key="9">
    <source>
        <dbReference type="ARBA" id="ARBA00023140"/>
    </source>
</evidence>
<dbReference type="SUPFAM" id="SSF158694">
    <property type="entry name" value="UraD-Like"/>
    <property type="match status" value="1"/>
</dbReference>
<evidence type="ECO:0000313" key="15">
    <source>
        <dbReference type="Proteomes" id="UP001153954"/>
    </source>
</evidence>
<dbReference type="AlphaFoldDB" id="A0AAU9U1R5"/>
<name>A0AAU9U1R5_EUPED</name>
<comment type="caution">
    <text evidence="14">The sequence shown here is derived from an EMBL/GenBank/DDBJ whole genome shotgun (WGS) entry which is preliminary data.</text>
</comment>
<feature type="domain" description="Oxo-4-hydroxy-4-carboxy-5-ureidoimidazoline decarboxylase" evidence="13">
    <location>
        <begin position="11"/>
        <end position="166"/>
    </location>
</feature>
<dbReference type="InterPro" id="IPR018020">
    <property type="entry name" value="OHCU_decarboxylase"/>
</dbReference>
<dbReference type="EC" id="4.1.1.97" evidence="6"/>
<evidence type="ECO:0000256" key="1">
    <source>
        <dbReference type="ARBA" id="ARBA00001163"/>
    </source>
</evidence>
<dbReference type="PANTHER" id="PTHR43466">
    <property type="entry name" value="2-OXO-4-HYDROXY-4-CARBOXY-5-UREIDOIMIDAZOLINE DECARBOXYLASE-RELATED"/>
    <property type="match status" value="1"/>
</dbReference>
<sequence length="172" mass="19697">MENMINISEVNSMKDERFEWVFGNVIELSSEAAACVKNMRPFKDVTDLCAAFYKYLDEVTFEEKIKVLKSHPDLAGRLAAQGKLTPESACEQRSAGLNDLTPEQKSVIDSRNKRYKEKFGFPFIICARENKVQSIIEGLNKRYNNSLEEEINIGINEVKKICQLRILDIVKN</sequence>
<dbReference type="GO" id="GO:0019628">
    <property type="term" value="P:urate catabolic process"/>
    <property type="evidence" value="ECO:0007669"/>
    <property type="project" value="TreeGrafter"/>
</dbReference>
<comment type="function">
    <text evidence="2">Catalyzes the stereoselective decarboxylation of 2-oxo-4-hydroxy-4-carboxy-5-ureidoimidazoline (OHCU) to (S)-allantoin.</text>
</comment>
<comment type="catalytic activity">
    <reaction evidence="1">
        <text>5-hydroxy-2-oxo-4-ureido-2,5-dihydro-1H-imidazole-5-carboxylate + H(+) = (S)-allantoin + CO2</text>
        <dbReference type="Rhea" id="RHEA:26301"/>
        <dbReference type="ChEBI" id="CHEBI:15378"/>
        <dbReference type="ChEBI" id="CHEBI:15678"/>
        <dbReference type="ChEBI" id="CHEBI:16526"/>
        <dbReference type="ChEBI" id="CHEBI:58639"/>
        <dbReference type="EC" id="4.1.1.97"/>
    </reaction>
</comment>
<evidence type="ECO:0000313" key="14">
    <source>
        <dbReference type="EMBL" id="CAH2092057.1"/>
    </source>
</evidence>
<accession>A0AAU9U1R5</accession>
<evidence type="ECO:0000256" key="11">
    <source>
        <dbReference type="ARBA" id="ARBA00030624"/>
    </source>
</evidence>
<comment type="similarity">
    <text evidence="5">Belongs to the OHCU decarboxylase family.</text>
</comment>
<keyword evidence="8" id="KW-0210">Decarboxylase</keyword>
<dbReference type="PANTHER" id="PTHR43466:SF1">
    <property type="entry name" value="2-OXO-4-HYDROXY-4-CARBOXY-5-UREIDOIMIDAZOLINE DECARBOXYLASE-RELATED"/>
    <property type="match status" value="1"/>
</dbReference>
<dbReference type="GO" id="GO:0000255">
    <property type="term" value="P:allantoin metabolic process"/>
    <property type="evidence" value="ECO:0007669"/>
    <property type="project" value="InterPro"/>
</dbReference>
<dbReference type="Pfam" id="PF09349">
    <property type="entry name" value="OHCU_decarbox"/>
    <property type="match status" value="1"/>
</dbReference>
<evidence type="ECO:0000256" key="3">
    <source>
        <dbReference type="ARBA" id="ARBA00004275"/>
    </source>
</evidence>
<keyword evidence="15" id="KW-1185">Reference proteome</keyword>
<dbReference type="InterPro" id="IPR017580">
    <property type="entry name" value="OHCU_decarboxylase-1"/>
</dbReference>
<evidence type="ECO:0000256" key="8">
    <source>
        <dbReference type="ARBA" id="ARBA00022793"/>
    </source>
</evidence>
<evidence type="ECO:0000256" key="2">
    <source>
        <dbReference type="ARBA" id="ARBA00002506"/>
    </source>
</evidence>
<dbReference type="NCBIfam" id="TIGR03164">
    <property type="entry name" value="UHCUDC"/>
    <property type="match status" value="1"/>
</dbReference>